<dbReference type="EMBL" id="JAJKFW010000006">
    <property type="protein sequence ID" value="MCC9641277.1"/>
    <property type="molecule type" value="Genomic_DNA"/>
</dbReference>
<organism evidence="2 3">
    <name type="scientific">Rhodopirellula halodulae</name>
    <dbReference type="NCBI Taxonomy" id="2894198"/>
    <lineage>
        <taxon>Bacteria</taxon>
        <taxon>Pseudomonadati</taxon>
        <taxon>Planctomycetota</taxon>
        <taxon>Planctomycetia</taxon>
        <taxon>Pirellulales</taxon>
        <taxon>Pirellulaceae</taxon>
        <taxon>Rhodopirellula</taxon>
    </lineage>
</organism>
<evidence type="ECO:0000256" key="1">
    <source>
        <dbReference type="SAM" id="MobiDB-lite"/>
    </source>
</evidence>
<sequence>MNIAFRYRTGLAPVRLAPVSLTLIGQALLLTLGCTPQPSSTLGKVTGTVFHNGQPVPNMSIEFHPVSGGRPSLAFTNQSGHFEAIYLANVPGAKIGEHTIRYELTPGEMKPDITPAEMLQIARPTLADGSQLSPTQVTVSQGENHFKFELIPAPSPPEESEESLMGEPEMDAESFIEPESLPELEPLDEYSSPLPVEQMIPGAPE</sequence>
<feature type="compositionally biased region" description="Acidic residues" evidence="1">
    <location>
        <begin position="158"/>
        <end position="188"/>
    </location>
</feature>
<feature type="region of interest" description="Disordered" evidence="1">
    <location>
        <begin position="151"/>
        <end position="205"/>
    </location>
</feature>
<accession>A0ABS8NCJ0</accession>
<protein>
    <submittedName>
        <fullName evidence="2">Carboxypeptidase-like regulatory domain-containing protein</fullName>
    </submittedName>
</protein>
<dbReference type="RefSeq" id="WP_230271296.1">
    <property type="nucleotide sequence ID" value="NZ_JAJKFW010000006.1"/>
</dbReference>
<name>A0ABS8NCJ0_9BACT</name>
<evidence type="ECO:0000313" key="3">
    <source>
        <dbReference type="Proteomes" id="UP001430306"/>
    </source>
</evidence>
<dbReference type="PROSITE" id="PS51257">
    <property type="entry name" value="PROKAR_LIPOPROTEIN"/>
    <property type="match status" value="1"/>
</dbReference>
<comment type="caution">
    <text evidence="2">The sequence shown here is derived from an EMBL/GenBank/DDBJ whole genome shotgun (WGS) entry which is preliminary data.</text>
</comment>
<evidence type="ECO:0000313" key="2">
    <source>
        <dbReference type="EMBL" id="MCC9641277.1"/>
    </source>
</evidence>
<keyword evidence="3" id="KW-1185">Reference proteome</keyword>
<gene>
    <name evidence="2" type="ORF">LOC71_03250</name>
</gene>
<dbReference type="Proteomes" id="UP001430306">
    <property type="component" value="Unassembled WGS sequence"/>
</dbReference>
<reference evidence="2" key="1">
    <citation type="submission" date="2021-11" db="EMBL/GenBank/DDBJ databases">
        <title>Genome sequence.</title>
        <authorList>
            <person name="Sun Q."/>
        </authorList>
    </citation>
    <scope>NUCLEOTIDE SEQUENCE</scope>
    <source>
        <strain evidence="2">JC740</strain>
    </source>
</reference>
<proteinExistence type="predicted"/>